<reference evidence="3" key="1">
    <citation type="submission" date="2018-07" db="EMBL/GenBank/DDBJ databases">
        <authorList>
            <consortium name="GenomeTrakr network: Whole genome sequencing for foodborne pathogen traceback"/>
        </authorList>
    </citation>
    <scope>NUCLEOTIDE SEQUENCE</scope>
    <source>
        <strain evidence="3">CFSAN018538</strain>
    </source>
</reference>
<proteinExistence type="predicted"/>
<feature type="domain" description="NrS-1 polymerase-like helicase" evidence="2">
    <location>
        <begin position="490"/>
        <end position="597"/>
    </location>
</feature>
<gene>
    <name evidence="3" type="ORF">HX37_20760</name>
</gene>
<accession>A0A5U2F3L6</accession>
<sequence length="756" mass="86150">MFGPVSLIPVAYAGRLSPKSKLAPSSIGKVPSVYNRLGEIVGFKDWTKHRATEAEIRKWKQQGCNVGLILGRDRGDGLAYLGIDVDTSNSGYQDIVADRLSTRCNTLLPYRGRDNSERRAYIILAPAVPKHVHKLPDENGKTAAIELLGTGQQIVVFGTHPSGGKYTWYPDPLIDEPCLPEPGMIPVLTAEQLKEFWRDLPDVLPVTDSFVAGAARQRDLSCIDPHATDDVADWLDEQGYTLSVSSDGSRNLRPFRDESEYSNGCSETSIKYFPAGTGGFQQGHFKSMHASDSGMTDTDWLEGYGYQTSMFEDLTVPDNGEKTQIVKTFTDINTDITGHFLERFIYVIEGDQVCDLSRPPYQCIMSMSAFKNLMAPYTRLHIGKKGKEEHIPASKVWIEHRDKQVAESTGYKPGAGRIIERHDGRFEINEFYMPEHPNTGDTSKLPGFLNHMHYLVPDAWQREFFIARLGWMVQRPERRCPISILHVATAHGTGRGWVSQLMERVLGPWNCSRTRMNILCKNEYHDYLYHTLLCTIDEVKENDRRYEVNDKIRDVLTEPRFEVNCKYGKKLTRDIYTGFLFYTNHFDALALPEEDRRIAVLGGPEFAASEEHYTSLYSALNDSDFIAQVYWYLMGVDLSRFNWQRAPETKERQLMIESNKSDVETVLVDILNNPPAPAMTYQQIVNAILAEAGVDVEINQKHITKLLREKTKRQPTDLVKIDGMGYRFWIFEKNRDFSNEELREIYKNCEILQSGL</sequence>
<dbReference type="InterPro" id="IPR045455">
    <property type="entry name" value="NrS-1_pol-like_helicase"/>
</dbReference>
<organism evidence="3">
    <name type="scientific">Salmonella enterica</name>
    <name type="common">Salmonella choleraesuis</name>
    <dbReference type="NCBI Taxonomy" id="28901"/>
    <lineage>
        <taxon>Bacteria</taxon>
        <taxon>Pseudomonadati</taxon>
        <taxon>Pseudomonadota</taxon>
        <taxon>Gammaproteobacteria</taxon>
        <taxon>Enterobacterales</taxon>
        <taxon>Enterobacteriaceae</taxon>
        <taxon>Salmonella</taxon>
    </lineage>
</organism>
<evidence type="ECO:0000259" key="1">
    <source>
        <dbReference type="Pfam" id="PF09250"/>
    </source>
</evidence>
<evidence type="ECO:0000313" key="3">
    <source>
        <dbReference type="EMBL" id="EBP0013168.1"/>
    </source>
</evidence>
<dbReference type="Pfam" id="PF09250">
    <property type="entry name" value="Prim-Pol"/>
    <property type="match status" value="1"/>
</dbReference>
<dbReference type="Pfam" id="PF19263">
    <property type="entry name" value="DUF5906"/>
    <property type="match status" value="1"/>
</dbReference>
<comment type="caution">
    <text evidence="3">The sequence shown here is derived from an EMBL/GenBank/DDBJ whole genome shotgun (WGS) entry which is preliminary data.</text>
</comment>
<dbReference type="AlphaFoldDB" id="A0A5U2F3L6"/>
<evidence type="ECO:0000259" key="2">
    <source>
        <dbReference type="Pfam" id="PF19263"/>
    </source>
</evidence>
<dbReference type="InterPro" id="IPR015330">
    <property type="entry name" value="DNA_primase/pol_bifunc_N"/>
</dbReference>
<name>A0A5U2F3L6_SALER</name>
<feature type="domain" description="DNA primase/polymerase bifunctional N-terminal" evidence="1">
    <location>
        <begin position="33"/>
        <end position="175"/>
    </location>
</feature>
<dbReference type="EMBL" id="AAGKHU010000096">
    <property type="protein sequence ID" value="EBP0013168.1"/>
    <property type="molecule type" value="Genomic_DNA"/>
</dbReference>
<dbReference type="SUPFAM" id="SSF56747">
    <property type="entry name" value="Prim-pol domain"/>
    <property type="match status" value="1"/>
</dbReference>
<protein>
    <submittedName>
        <fullName evidence="3">Bifunctional DNA primase/polymerase</fullName>
    </submittedName>
</protein>